<dbReference type="SUPFAM" id="SSF56784">
    <property type="entry name" value="HAD-like"/>
    <property type="match status" value="1"/>
</dbReference>
<proteinExistence type="predicted"/>
<evidence type="ECO:0000313" key="2">
    <source>
        <dbReference type="Proteomes" id="UP000177575"/>
    </source>
</evidence>
<dbReference type="Gene3D" id="3.40.50.1000">
    <property type="entry name" value="HAD superfamily/HAD-like"/>
    <property type="match status" value="1"/>
</dbReference>
<protein>
    <recommendedName>
        <fullName evidence="3">HAD family hydrolase</fullName>
    </recommendedName>
</protein>
<evidence type="ECO:0000313" key="1">
    <source>
        <dbReference type="EMBL" id="OHA55548.1"/>
    </source>
</evidence>
<reference evidence="1 2" key="1">
    <citation type="journal article" date="2016" name="Nat. Commun.">
        <title>Thousands of microbial genomes shed light on interconnected biogeochemical processes in an aquifer system.</title>
        <authorList>
            <person name="Anantharaman K."/>
            <person name="Brown C.T."/>
            <person name="Hug L.A."/>
            <person name="Sharon I."/>
            <person name="Castelle C.J."/>
            <person name="Probst A.J."/>
            <person name="Thomas B.C."/>
            <person name="Singh A."/>
            <person name="Wilkins M.J."/>
            <person name="Karaoz U."/>
            <person name="Brodie E.L."/>
            <person name="Williams K.H."/>
            <person name="Hubbard S.S."/>
            <person name="Banfield J.F."/>
        </authorList>
    </citation>
    <scope>NUCLEOTIDE SEQUENCE [LARGE SCALE GENOMIC DNA]</scope>
</reference>
<dbReference type="Proteomes" id="UP000177575">
    <property type="component" value="Unassembled WGS sequence"/>
</dbReference>
<comment type="caution">
    <text evidence="1">The sequence shown here is derived from an EMBL/GenBank/DDBJ whole genome shotgun (WGS) entry which is preliminary data.</text>
</comment>
<dbReference type="InterPro" id="IPR036412">
    <property type="entry name" value="HAD-like_sf"/>
</dbReference>
<dbReference type="InterPro" id="IPR023214">
    <property type="entry name" value="HAD_sf"/>
</dbReference>
<sequence>MIAGKYKTLFFDWDKALSYSRFWERLEDPQNPHNREGEVISHFLFHENRELLAPWMRGELYTHDILTQISEQTGIDYNFIRKELEHSCRNMRFVSDEITHLIRKVRNTGVRCVIATDNMDTFREFTIPHMKLDYLFDDFLISCELGVLKFEADKEHRRIPFFDAYLKENNLNYSDVVLFDDCVDDGFYHDIGFQIVQVTKPHDLITHLRYFLSIIFPSEDHP</sequence>
<accession>A0A1G2Q4Q7</accession>
<name>A0A1G2Q4Q7_9BACT</name>
<gene>
    <name evidence="1" type="ORF">A2388_00510</name>
</gene>
<organism evidence="1 2">
    <name type="scientific">Candidatus Veblenbacteria bacterium RIFOXYB1_FULL_43_13</name>
    <dbReference type="NCBI Taxonomy" id="1802426"/>
    <lineage>
        <taxon>Bacteria</taxon>
        <taxon>Candidatus Vebleniibacteriota</taxon>
    </lineage>
</organism>
<dbReference type="AlphaFoldDB" id="A0A1G2Q4Q7"/>
<evidence type="ECO:0008006" key="3">
    <source>
        <dbReference type="Google" id="ProtNLM"/>
    </source>
</evidence>
<dbReference type="EMBL" id="MHTC01000012">
    <property type="protein sequence ID" value="OHA55548.1"/>
    <property type="molecule type" value="Genomic_DNA"/>
</dbReference>